<evidence type="ECO:0000313" key="2">
    <source>
        <dbReference type="EMBL" id="OMH23972.1"/>
    </source>
</evidence>
<proteinExistence type="predicted"/>
<keyword evidence="1" id="KW-1133">Transmembrane helix</keyword>
<accession>A0A1R1L8W9</accession>
<dbReference type="STRING" id="554083.BKD30_10165"/>
<comment type="caution">
    <text evidence="2">The sequence shown here is derived from an EMBL/GenBank/DDBJ whole genome shotgun (WGS) entry which is preliminary data.</text>
</comment>
<sequence length="77" mass="8182">MIAVVATLASVESLPVMLGTLVICLVAAWLFGRALGIVGDLRTLIGVGTARGPIATSGLTGLTSRRRPLRSRRLRRR</sequence>
<dbReference type="RefSeq" id="WP_076704436.1">
    <property type="nucleotide sequence ID" value="NZ_MRDE01000067.1"/>
</dbReference>
<reference evidence="2 3" key="1">
    <citation type="submission" date="2016-12" db="EMBL/GenBank/DDBJ databases">
        <title>Draft genome of Tersicoccus phoenicis 1P05MA.</title>
        <authorList>
            <person name="Nakajima Y."/>
            <person name="Yoshizawa S."/>
            <person name="Nakamura K."/>
            <person name="Ogura Y."/>
            <person name="Hayashi T."/>
            <person name="Kogure K."/>
        </authorList>
    </citation>
    <scope>NUCLEOTIDE SEQUENCE [LARGE SCALE GENOMIC DNA]</scope>
    <source>
        <strain evidence="2 3">1p05MA</strain>
    </source>
</reference>
<organism evidence="2 3">
    <name type="scientific">Tersicoccus phoenicis</name>
    <dbReference type="NCBI Taxonomy" id="554083"/>
    <lineage>
        <taxon>Bacteria</taxon>
        <taxon>Bacillati</taxon>
        <taxon>Actinomycetota</taxon>
        <taxon>Actinomycetes</taxon>
        <taxon>Micrococcales</taxon>
        <taxon>Micrococcaceae</taxon>
        <taxon>Tersicoccus</taxon>
    </lineage>
</organism>
<dbReference type="AlphaFoldDB" id="A0A1R1L8W9"/>
<keyword evidence="1" id="KW-0472">Membrane</keyword>
<name>A0A1R1L8W9_9MICC</name>
<feature type="transmembrane region" description="Helical" evidence="1">
    <location>
        <begin position="14"/>
        <end position="32"/>
    </location>
</feature>
<evidence type="ECO:0000256" key="1">
    <source>
        <dbReference type="SAM" id="Phobius"/>
    </source>
</evidence>
<keyword evidence="3" id="KW-1185">Reference proteome</keyword>
<protein>
    <submittedName>
        <fullName evidence="2">Uncharacterized protein</fullName>
    </submittedName>
</protein>
<gene>
    <name evidence="2" type="ORF">BKD30_10165</name>
</gene>
<dbReference type="EMBL" id="MRDE01000067">
    <property type="protein sequence ID" value="OMH23972.1"/>
    <property type="molecule type" value="Genomic_DNA"/>
</dbReference>
<keyword evidence="1" id="KW-0812">Transmembrane</keyword>
<evidence type="ECO:0000313" key="3">
    <source>
        <dbReference type="Proteomes" id="UP000187085"/>
    </source>
</evidence>
<dbReference type="Proteomes" id="UP000187085">
    <property type="component" value="Unassembled WGS sequence"/>
</dbReference>